<protein>
    <submittedName>
        <fullName evidence="2">Uncharacterized protein</fullName>
    </submittedName>
</protein>
<comment type="caution">
    <text evidence="2">The sequence shown here is derived from an EMBL/GenBank/DDBJ whole genome shotgun (WGS) entry which is preliminary data.</text>
</comment>
<feature type="signal peptide" evidence="1">
    <location>
        <begin position="1"/>
        <end position="23"/>
    </location>
</feature>
<sequence>MIKKEDLCRVFLVYVCLFHVVPAHPCGENPLRGFISLSRVTGRDVNRLLGILENANFDLFKRIEGEWNSYANCVGMVDTGYFKRSSGYQREATQDSNSPQVHRLTNSSALLKKIYNQISHETKRNSQNDSAYDSDLVAKWLIKSWNPLFGDYVPLTHSRLISDTKYSRG</sequence>
<organism evidence="2 4">
    <name type="scientific">Patella caerulea</name>
    <name type="common">Rayed Mediterranean limpet</name>
    <dbReference type="NCBI Taxonomy" id="87958"/>
    <lineage>
        <taxon>Eukaryota</taxon>
        <taxon>Metazoa</taxon>
        <taxon>Spiralia</taxon>
        <taxon>Lophotrochozoa</taxon>
        <taxon>Mollusca</taxon>
        <taxon>Gastropoda</taxon>
        <taxon>Patellogastropoda</taxon>
        <taxon>Patelloidea</taxon>
        <taxon>Patellidae</taxon>
        <taxon>Patella</taxon>
    </lineage>
</organism>
<reference evidence="2 4" key="1">
    <citation type="submission" date="2024-01" db="EMBL/GenBank/DDBJ databases">
        <title>The genome of the rayed Mediterranean limpet Patella caerulea (Linnaeus, 1758).</title>
        <authorList>
            <person name="Anh-Thu Weber A."/>
            <person name="Halstead-Nussloch G."/>
        </authorList>
    </citation>
    <scope>NUCLEOTIDE SEQUENCE [LARGE SCALE GENOMIC DNA]</scope>
    <source>
        <strain evidence="2">AATW-2023a</strain>
        <tissue evidence="2">Whole specimen</tissue>
    </source>
</reference>
<gene>
    <name evidence="3" type="ORF">SNE40_002250</name>
    <name evidence="2" type="ORF">SNE40_006560</name>
</gene>
<dbReference type="EMBL" id="JAZGQO010000006">
    <property type="protein sequence ID" value="KAK6184013.1"/>
    <property type="molecule type" value="Genomic_DNA"/>
</dbReference>
<proteinExistence type="predicted"/>
<accession>A0AAN8K2X2</accession>
<dbReference type="EMBL" id="JAZGQO010000002">
    <property type="protein sequence ID" value="KAK6190363.1"/>
    <property type="molecule type" value="Genomic_DNA"/>
</dbReference>
<keyword evidence="1" id="KW-0732">Signal</keyword>
<feature type="chain" id="PRO_5044710923" evidence="1">
    <location>
        <begin position="24"/>
        <end position="169"/>
    </location>
</feature>
<evidence type="ECO:0000256" key="1">
    <source>
        <dbReference type="SAM" id="SignalP"/>
    </source>
</evidence>
<keyword evidence="4" id="KW-1185">Reference proteome</keyword>
<dbReference type="Proteomes" id="UP001347796">
    <property type="component" value="Unassembled WGS sequence"/>
</dbReference>
<evidence type="ECO:0000313" key="3">
    <source>
        <dbReference type="EMBL" id="KAK6190363.1"/>
    </source>
</evidence>
<dbReference type="AlphaFoldDB" id="A0AAN8K2X2"/>
<evidence type="ECO:0000313" key="2">
    <source>
        <dbReference type="EMBL" id="KAK6184013.1"/>
    </source>
</evidence>
<name>A0AAN8K2X2_PATCE</name>
<evidence type="ECO:0000313" key="4">
    <source>
        <dbReference type="Proteomes" id="UP001347796"/>
    </source>
</evidence>